<dbReference type="FunFam" id="1.10.238.10:FF:000003">
    <property type="entry name" value="Calmodulin A"/>
    <property type="match status" value="1"/>
</dbReference>
<evidence type="ECO:0000259" key="4">
    <source>
        <dbReference type="PROSITE" id="PS50222"/>
    </source>
</evidence>
<evidence type="ECO:0000313" key="5">
    <source>
        <dbReference type="EMBL" id="KAI3857671.1"/>
    </source>
</evidence>
<gene>
    <name evidence="5" type="ORF">MKW98_028935</name>
</gene>
<dbReference type="GO" id="GO:0005509">
    <property type="term" value="F:calcium ion binding"/>
    <property type="evidence" value="ECO:0007669"/>
    <property type="project" value="InterPro"/>
</dbReference>
<keyword evidence="2" id="KW-0677">Repeat</keyword>
<dbReference type="Gene3D" id="1.10.238.10">
    <property type="entry name" value="EF-hand"/>
    <property type="match status" value="2"/>
</dbReference>
<sequence>MGFLSFLSKKKKTNKTTSVSEGENPSNRAALSSVTVAVGFEEVFKKFDADGDGKISYVELGSILSRLGYEATTEELEAMVKEVDSDGDGFIDLNGFLELNKIDSEKQVQDIEDAFDIVDGMGMLLKTLGDESSISDCKKIIHNFDCDGDGLISLEDFKKMMFQGSNFLQSGN</sequence>
<dbReference type="InterPro" id="IPR011992">
    <property type="entry name" value="EF-hand-dom_pair"/>
</dbReference>
<evidence type="ECO:0000256" key="2">
    <source>
        <dbReference type="ARBA" id="ARBA00022737"/>
    </source>
</evidence>
<dbReference type="Pfam" id="PF00036">
    <property type="entry name" value="EF-hand_1"/>
    <property type="match status" value="1"/>
</dbReference>
<dbReference type="PROSITE" id="PS50222">
    <property type="entry name" value="EF_HAND_2"/>
    <property type="match status" value="3"/>
</dbReference>
<reference evidence="5" key="1">
    <citation type="submission" date="2022-04" db="EMBL/GenBank/DDBJ databases">
        <title>A functionally conserved STORR gene fusion in Papaver species that diverged 16.8 million years ago.</title>
        <authorList>
            <person name="Catania T."/>
        </authorList>
    </citation>
    <scope>NUCLEOTIDE SEQUENCE</scope>
    <source>
        <strain evidence="5">S-188037</strain>
    </source>
</reference>
<dbReference type="Pfam" id="PF13499">
    <property type="entry name" value="EF-hand_7"/>
    <property type="match status" value="1"/>
</dbReference>
<evidence type="ECO:0000256" key="3">
    <source>
        <dbReference type="ARBA" id="ARBA00022837"/>
    </source>
</evidence>
<organism evidence="5 6">
    <name type="scientific">Papaver atlanticum</name>
    <dbReference type="NCBI Taxonomy" id="357466"/>
    <lineage>
        <taxon>Eukaryota</taxon>
        <taxon>Viridiplantae</taxon>
        <taxon>Streptophyta</taxon>
        <taxon>Embryophyta</taxon>
        <taxon>Tracheophyta</taxon>
        <taxon>Spermatophyta</taxon>
        <taxon>Magnoliopsida</taxon>
        <taxon>Ranunculales</taxon>
        <taxon>Papaveraceae</taxon>
        <taxon>Papaveroideae</taxon>
        <taxon>Papaver</taxon>
    </lineage>
</organism>
<dbReference type="PANTHER" id="PTHR10891">
    <property type="entry name" value="EF-HAND CALCIUM-BINDING DOMAIN CONTAINING PROTEIN"/>
    <property type="match status" value="1"/>
</dbReference>
<proteinExistence type="predicted"/>
<dbReference type="InterPro" id="IPR039647">
    <property type="entry name" value="EF_hand_pair_protein_CML-like"/>
</dbReference>
<dbReference type="CDD" id="cd00051">
    <property type="entry name" value="EFh"/>
    <property type="match status" value="1"/>
</dbReference>
<dbReference type="InterPro" id="IPR002048">
    <property type="entry name" value="EF_hand_dom"/>
</dbReference>
<name>A0AAD4S3Z9_9MAGN</name>
<dbReference type="EMBL" id="JAJJMB010014829">
    <property type="protein sequence ID" value="KAI3857671.1"/>
    <property type="molecule type" value="Genomic_DNA"/>
</dbReference>
<comment type="caution">
    <text evidence="5">The sequence shown here is derived from an EMBL/GenBank/DDBJ whole genome shotgun (WGS) entry which is preliminary data.</text>
</comment>
<keyword evidence="6" id="KW-1185">Reference proteome</keyword>
<dbReference type="SMART" id="SM00054">
    <property type="entry name" value="EFh"/>
    <property type="match status" value="3"/>
</dbReference>
<keyword evidence="3" id="KW-0106">Calcium</keyword>
<evidence type="ECO:0000256" key="1">
    <source>
        <dbReference type="ARBA" id="ARBA00022723"/>
    </source>
</evidence>
<evidence type="ECO:0000313" key="6">
    <source>
        <dbReference type="Proteomes" id="UP001202328"/>
    </source>
</evidence>
<dbReference type="PROSITE" id="PS00018">
    <property type="entry name" value="EF_HAND_1"/>
    <property type="match status" value="2"/>
</dbReference>
<keyword evidence="1" id="KW-0479">Metal-binding</keyword>
<feature type="domain" description="EF-hand" evidence="4">
    <location>
        <begin position="132"/>
        <end position="167"/>
    </location>
</feature>
<dbReference type="SUPFAM" id="SSF47473">
    <property type="entry name" value="EF-hand"/>
    <property type="match status" value="1"/>
</dbReference>
<dbReference type="AlphaFoldDB" id="A0AAD4S3Z9"/>
<dbReference type="InterPro" id="IPR018247">
    <property type="entry name" value="EF_Hand_1_Ca_BS"/>
</dbReference>
<accession>A0AAD4S3Z9</accession>
<feature type="domain" description="EF-hand" evidence="4">
    <location>
        <begin position="35"/>
        <end position="70"/>
    </location>
</feature>
<dbReference type="Proteomes" id="UP001202328">
    <property type="component" value="Unassembled WGS sequence"/>
</dbReference>
<feature type="domain" description="EF-hand" evidence="4">
    <location>
        <begin position="71"/>
        <end position="106"/>
    </location>
</feature>
<protein>
    <recommendedName>
        <fullName evidence="4">EF-hand domain-containing protein</fullName>
    </recommendedName>
</protein>